<reference evidence="1" key="1">
    <citation type="submission" date="2023-04" db="EMBL/GenBank/DDBJ databases">
        <title>Ambrosiozyma monospora NBRC 10751.</title>
        <authorList>
            <person name="Ichikawa N."/>
            <person name="Sato H."/>
            <person name="Tonouchi N."/>
        </authorList>
    </citation>
    <scope>NUCLEOTIDE SEQUENCE</scope>
    <source>
        <strain evidence="1">NBRC 10751</strain>
    </source>
</reference>
<protein>
    <submittedName>
        <fullName evidence="1">Unnamed protein product</fullName>
    </submittedName>
</protein>
<gene>
    <name evidence="1" type="ORF">Amon02_001299500</name>
</gene>
<name>A0ACB5UBN5_AMBMO</name>
<dbReference type="Proteomes" id="UP001165064">
    <property type="component" value="Unassembled WGS sequence"/>
</dbReference>
<accession>A0ACB5UBN5</accession>
<comment type="caution">
    <text evidence="1">The sequence shown here is derived from an EMBL/GenBank/DDBJ whole genome shotgun (WGS) entry which is preliminary data.</text>
</comment>
<dbReference type="EMBL" id="BSXS01016376">
    <property type="protein sequence ID" value="GMF07651.1"/>
    <property type="molecule type" value="Genomic_DNA"/>
</dbReference>
<sequence>MPFPIVVADGRAPGTTILNSNSTVFEFNAYEMGSWDPSLYAFTDLKYIGTNVTNGFPNEDGKCIAGLDNTGYVFGTSSTLFNQVLLQLNTTDLPSVITDLLEDFLEDLSDDKNDIAEYYPNPFYKSEWAETKTIVDDTSLYLVDGGEDLQNIPLQPLIQPEREVDVIFAYDNSYDSDEVWPNGTSLVYTYERQFSGNQSNDLSLTSQILQLTK</sequence>
<keyword evidence="2" id="KW-1185">Reference proteome</keyword>
<organism evidence="1 2">
    <name type="scientific">Ambrosiozyma monospora</name>
    <name type="common">Yeast</name>
    <name type="synonym">Endomycopsis monosporus</name>
    <dbReference type="NCBI Taxonomy" id="43982"/>
    <lineage>
        <taxon>Eukaryota</taxon>
        <taxon>Fungi</taxon>
        <taxon>Dikarya</taxon>
        <taxon>Ascomycota</taxon>
        <taxon>Saccharomycotina</taxon>
        <taxon>Pichiomycetes</taxon>
        <taxon>Pichiales</taxon>
        <taxon>Pichiaceae</taxon>
        <taxon>Ambrosiozyma</taxon>
    </lineage>
</organism>
<proteinExistence type="predicted"/>
<evidence type="ECO:0000313" key="1">
    <source>
        <dbReference type="EMBL" id="GMF07651.1"/>
    </source>
</evidence>
<evidence type="ECO:0000313" key="2">
    <source>
        <dbReference type="Proteomes" id="UP001165064"/>
    </source>
</evidence>